<keyword evidence="3" id="KW-0378">Hydrolase</keyword>
<reference evidence="4 5" key="1">
    <citation type="journal article" date="2009" name="Appl. Environ. Microbiol.">
        <title>Three genomes from the phylum Acidobacteria provide insight into the lifestyles of these microorganisms in soils.</title>
        <authorList>
            <person name="Ward N.L."/>
            <person name="Challacombe J.F."/>
            <person name="Janssen P.H."/>
            <person name="Henrissat B."/>
            <person name="Coutinho P.M."/>
            <person name="Wu M."/>
            <person name="Xie G."/>
            <person name="Haft D.H."/>
            <person name="Sait M."/>
            <person name="Badger J."/>
            <person name="Barabote R.D."/>
            <person name="Bradley B."/>
            <person name="Brettin T.S."/>
            <person name="Brinkac L.M."/>
            <person name="Bruce D."/>
            <person name="Creasy T."/>
            <person name="Daugherty S.C."/>
            <person name="Davidsen T.M."/>
            <person name="DeBoy R.T."/>
            <person name="Detter J.C."/>
            <person name="Dodson R.J."/>
            <person name="Durkin A.S."/>
            <person name="Ganapathy A."/>
            <person name="Gwinn-Giglio M."/>
            <person name="Han C.S."/>
            <person name="Khouri H."/>
            <person name="Kiss H."/>
            <person name="Kothari S.P."/>
            <person name="Madupu R."/>
            <person name="Nelson K.E."/>
            <person name="Nelson W.C."/>
            <person name="Paulsen I."/>
            <person name="Penn K."/>
            <person name="Ren Q."/>
            <person name="Rosovitz M.J."/>
            <person name="Selengut J.D."/>
            <person name="Shrivastava S."/>
            <person name="Sullivan S.A."/>
            <person name="Tapia R."/>
            <person name="Thompson L.S."/>
            <person name="Watkins K.L."/>
            <person name="Yang Q."/>
            <person name="Yu C."/>
            <person name="Zafar N."/>
            <person name="Zhou L."/>
            <person name="Kuske C.R."/>
        </authorList>
    </citation>
    <scope>NUCLEOTIDE SEQUENCE [LARGE SCALE GENOMIC DNA]</scope>
    <source>
        <strain evidence="4 5">Ellin345</strain>
    </source>
</reference>
<dbReference type="eggNOG" id="COG1611">
    <property type="taxonomic scope" value="Bacteria"/>
</dbReference>
<dbReference type="NCBIfam" id="TIGR00730">
    <property type="entry name" value="Rossman fold protein, TIGR00730 family"/>
    <property type="match status" value="1"/>
</dbReference>
<evidence type="ECO:0000256" key="1">
    <source>
        <dbReference type="ARBA" id="ARBA00000274"/>
    </source>
</evidence>
<dbReference type="RefSeq" id="WP_011525496.1">
    <property type="nucleotide sequence ID" value="NC_008009.1"/>
</dbReference>
<dbReference type="STRING" id="204669.Acid345_4700"/>
<dbReference type="OrthoDB" id="9801098at2"/>
<dbReference type="EnsemblBacteria" id="ABF43700">
    <property type="protein sequence ID" value="ABF43700"/>
    <property type="gene ID" value="Acid345_4700"/>
</dbReference>
<dbReference type="Pfam" id="PF03641">
    <property type="entry name" value="Lysine_decarbox"/>
    <property type="match status" value="1"/>
</dbReference>
<dbReference type="AlphaFoldDB" id="Q1IHF0"/>
<name>Q1IHF0_KORVE</name>
<dbReference type="InterPro" id="IPR031100">
    <property type="entry name" value="LOG_fam"/>
</dbReference>
<dbReference type="Proteomes" id="UP000002432">
    <property type="component" value="Chromosome"/>
</dbReference>
<gene>
    <name evidence="4" type="ordered locus">Acid345_4700</name>
</gene>
<dbReference type="GO" id="GO:0009691">
    <property type="term" value="P:cytokinin biosynthetic process"/>
    <property type="evidence" value="ECO:0007669"/>
    <property type="project" value="UniProtKB-UniRule"/>
</dbReference>
<proteinExistence type="inferred from homology"/>
<dbReference type="PANTHER" id="PTHR31223:SF70">
    <property type="entry name" value="LOG FAMILY PROTEIN YJL055W"/>
    <property type="match status" value="1"/>
</dbReference>
<dbReference type="Gene3D" id="3.40.50.450">
    <property type="match status" value="1"/>
</dbReference>
<comment type="similarity">
    <text evidence="2 3">Belongs to the LOG family.</text>
</comment>
<evidence type="ECO:0000256" key="2">
    <source>
        <dbReference type="ARBA" id="ARBA00006763"/>
    </source>
</evidence>
<dbReference type="HOGENOM" id="CLU_058336_2_0_0"/>
<dbReference type="InterPro" id="IPR005269">
    <property type="entry name" value="LOG"/>
</dbReference>
<accession>Q1IHF0</accession>
<evidence type="ECO:0000256" key="3">
    <source>
        <dbReference type="RuleBase" id="RU363015"/>
    </source>
</evidence>
<evidence type="ECO:0000313" key="5">
    <source>
        <dbReference type="Proteomes" id="UP000002432"/>
    </source>
</evidence>
<dbReference type="PANTHER" id="PTHR31223">
    <property type="entry name" value="LOG FAMILY PROTEIN YJL055W"/>
    <property type="match status" value="1"/>
</dbReference>
<dbReference type="KEGG" id="aba:Acid345_4700"/>
<dbReference type="GO" id="GO:0005829">
    <property type="term" value="C:cytosol"/>
    <property type="evidence" value="ECO:0007669"/>
    <property type="project" value="TreeGrafter"/>
</dbReference>
<organism evidence="4 5">
    <name type="scientific">Koribacter versatilis (strain Ellin345)</name>
    <dbReference type="NCBI Taxonomy" id="204669"/>
    <lineage>
        <taxon>Bacteria</taxon>
        <taxon>Pseudomonadati</taxon>
        <taxon>Acidobacteriota</taxon>
        <taxon>Terriglobia</taxon>
        <taxon>Terriglobales</taxon>
        <taxon>Candidatus Korobacteraceae</taxon>
        <taxon>Candidatus Korobacter</taxon>
    </lineage>
</organism>
<keyword evidence="3" id="KW-0203">Cytokinin biosynthesis</keyword>
<protein>
    <recommendedName>
        <fullName evidence="3">Cytokinin riboside 5'-monophosphate phosphoribohydrolase</fullName>
        <ecNumber evidence="3">3.2.2.n1</ecNumber>
    </recommendedName>
</protein>
<evidence type="ECO:0000313" key="4">
    <source>
        <dbReference type="EMBL" id="ABF43700.1"/>
    </source>
</evidence>
<dbReference type="EC" id="3.2.2.n1" evidence="3"/>
<dbReference type="EMBL" id="CP000360">
    <property type="protein sequence ID" value="ABF43700.1"/>
    <property type="molecule type" value="Genomic_DNA"/>
</dbReference>
<keyword evidence="5" id="KW-1185">Reference proteome</keyword>
<dbReference type="GO" id="GO:0008714">
    <property type="term" value="F:AMP nucleosidase activity"/>
    <property type="evidence" value="ECO:0007669"/>
    <property type="project" value="UniProtKB-EC"/>
</dbReference>
<comment type="catalytic activity">
    <reaction evidence="1">
        <text>AMP + H2O = D-ribose 5-phosphate + adenine</text>
        <dbReference type="Rhea" id="RHEA:20129"/>
        <dbReference type="ChEBI" id="CHEBI:15377"/>
        <dbReference type="ChEBI" id="CHEBI:16708"/>
        <dbReference type="ChEBI" id="CHEBI:78346"/>
        <dbReference type="ChEBI" id="CHEBI:456215"/>
        <dbReference type="EC" id="3.2.2.4"/>
    </reaction>
</comment>
<sequence>MAGHKFCVFSSSSDAIDREFFSAALELGMEIALRNGTLVFGGTNVGLMGAVARATQKHGGQVVGVIPDFMRAKGIAYASADELIVTKDMRERKATMEARSDAFIALPGGFGTLEEMIEIITLKQLKQHTKPVVFLDINNFYRPLQRLFEHMITQHFAKEAMRKIYHFANDVPAAFRYIDEYEPPKMDEKWTLSAEMGEINTDRE</sequence>
<dbReference type="SUPFAM" id="SSF102405">
    <property type="entry name" value="MCP/YpsA-like"/>
    <property type="match status" value="1"/>
</dbReference>